<feature type="coiled-coil region" evidence="1">
    <location>
        <begin position="86"/>
        <end position="113"/>
    </location>
</feature>
<keyword evidence="3" id="KW-0472">Membrane</keyword>
<dbReference type="Proteomes" id="UP000824890">
    <property type="component" value="Unassembled WGS sequence"/>
</dbReference>
<proteinExistence type="predicted"/>
<keyword evidence="5" id="KW-1185">Reference proteome</keyword>
<dbReference type="Pfam" id="PF03647">
    <property type="entry name" value="Tmemb_14"/>
    <property type="match status" value="1"/>
</dbReference>
<protein>
    <submittedName>
        <fullName evidence="4">Uncharacterized protein</fullName>
    </submittedName>
</protein>
<evidence type="ECO:0000313" key="5">
    <source>
        <dbReference type="Proteomes" id="UP000824890"/>
    </source>
</evidence>
<evidence type="ECO:0000256" key="2">
    <source>
        <dbReference type="SAM" id="MobiDB-lite"/>
    </source>
</evidence>
<dbReference type="EMBL" id="JAGKQM010000005">
    <property type="protein sequence ID" value="KAH0925124.1"/>
    <property type="molecule type" value="Genomic_DNA"/>
</dbReference>
<keyword evidence="1" id="KW-0175">Coiled coil</keyword>
<evidence type="ECO:0000256" key="1">
    <source>
        <dbReference type="SAM" id="Coils"/>
    </source>
</evidence>
<sequence>TKLNRSFVAFAASHEESVSTSSPDSAQKLEPSGVEVEKEKSVVDGDDNDSTSQEAWKQTLASVKEQVSKIQSVSSEAYNVNSQKAMTILKDTSEQLRIQAEKAKEELGTKAKEVGEEGREYILKAAEESPSDVKEIVEAFSSSEDLRDVSRTQDFHVGIPYGKDVINILVLNVYGVTKRMSFCTGLLLFVGGFLSFMISGSIPAIRFGVILGGALFALSMASLKAQRIGESSAKFLKGQMAIVAIIFLRELKLVLFQRSTFMGFLTTLTSGGVLAFYGYKLMSNKEKGLNKEQGGEEDEASEGFVRREG</sequence>
<reference evidence="4 5" key="1">
    <citation type="submission" date="2021-05" db="EMBL/GenBank/DDBJ databases">
        <title>Genome Assembly of Synthetic Allotetraploid Brassica napus Reveals Homoeologous Exchanges between Subgenomes.</title>
        <authorList>
            <person name="Davis J.T."/>
        </authorList>
    </citation>
    <scope>NUCLEOTIDE SEQUENCE [LARGE SCALE GENOMIC DNA]</scope>
    <source>
        <strain evidence="5">cv. Da-Ae</strain>
        <tissue evidence="4">Seedling</tissue>
    </source>
</reference>
<comment type="caution">
    <text evidence="4">The sequence shown here is derived from an EMBL/GenBank/DDBJ whole genome shotgun (WGS) entry which is preliminary data.</text>
</comment>
<keyword evidence="3" id="KW-0812">Transmembrane</keyword>
<gene>
    <name evidence="4" type="ORF">HID58_017380</name>
</gene>
<dbReference type="InterPro" id="IPR005349">
    <property type="entry name" value="TMEM14"/>
</dbReference>
<feature type="transmembrane region" description="Helical" evidence="3">
    <location>
        <begin position="261"/>
        <end position="279"/>
    </location>
</feature>
<accession>A0ABQ8D6W9</accession>
<organism evidence="4 5">
    <name type="scientific">Brassica napus</name>
    <name type="common">Rape</name>
    <dbReference type="NCBI Taxonomy" id="3708"/>
    <lineage>
        <taxon>Eukaryota</taxon>
        <taxon>Viridiplantae</taxon>
        <taxon>Streptophyta</taxon>
        <taxon>Embryophyta</taxon>
        <taxon>Tracheophyta</taxon>
        <taxon>Spermatophyta</taxon>
        <taxon>Magnoliopsida</taxon>
        <taxon>eudicotyledons</taxon>
        <taxon>Gunneridae</taxon>
        <taxon>Pentapetalae</taxon>
        <taxon>rosids</taxon>
        <taxon>malvids</taxon>
        <taxon>Brassicales</taxon>
        <taxon>Brassicaceae</taxon>
        <taxon>Brassiceae</taxon>
        <taxon>Brassica</taxon>
    </lineage>
</organism>
<evidence type="ECO:0000313" key="4">
    <source>
        <dbReference type="EMBL" id="KAH0925124.1"/>
    </source>
</evidence>
<keyword evidence="3" id="KW-1133">Transmembrane helix</keyword>
<dbReference type="PANTHER" id="PTHR12668:SF43">
    <property type="entry name" value="TRANSMEMBRANE PROTEIN 14 HOMOLOG"/>
    <property type="match status" value="1"/>
</dbReference>
<evidence type="ECO:0000256" key="3">
    <source>
        <dbReference type="SAM" id="Phobius"/>
    </source>
</evidence>
<name>A0ABQ8D6W9_BRANA</name>
<dbReference type="PANTHER" id="PTHR12668">
    <property type="entry name" value="TRANSMEMBRANE PROTEIN 14, 15"/>
    <property type="match status" value="1"/>
</dbReference>
<feature type="region of interest" description="Disordered" evidence="2">
    <location>
        <begin position="288"/>
        <end position="309"/>
    </location>
</feature>
<feature type="region of interest" description="Disordered" evidence="2">
    <location>
        <begin position="12"/>
        <end position="54"/>
    </location>
</feature>
<feature type="non-terminal residue" evidence="4">
    <location>
        <position position="1"/>
    </location>
</feature>